<sequence>MSKYQLAQLNIARLLAPLDSPQLADFVANLDRINALAESSPGFVWRLQTEEGDATSIDYFGDDKIVNMSVWESIEALHDYVYRSAHVEVLRRKKEWFHTMAEAHMVLWWVPAGHLPSIEEAAVKLALFNEQGPTEQAFSFKQPFPAPVGTVGARPASD</sequence>
<dbReference type="InterPro" id="IPR021708">
    <property type="entry name" value="DUF3291"/>
</dbReference>
<protein>
    <submittedName>
        <fullName evidence="2">DUF3291 domain-containing protein</fullName>
    </submittedName>
</protein>
<dbReference type="OrthoDB" id="2376237at2"/>
<gene>
    <name evidence="2" type="ORF">E4656_01155</name>
</gene>
<feature type="domain" description="DUF3291" evidence="1">
    <location>
        <begin position="6"/>
        <end position="142"/>
    </location>
</feature>
<evidence type="ECO:0000313" key="2">
    <source>
        <dbReference type="EMBL" id="TGG95067.1"/>
    </source>
</evidence>
<evidence type="ECO:0000313" key="3">
    <source>
        <dbReference type="Proteomes" id="UP000297475"/>
    </source>
</evidence>
<dbReference type="RefSeq" id="WP_135480425.1">
    <property type="nucleotide sequence ID" value="NZ_SRMF01000001.1"/>
</dbReference>
<organism evidence="2 3">
    <name type="scientific">Natronospirillum operosum</name>
    <dbReference type="NCBI Taxonomy" id="2759953"/>
    <lineage>
        <taxon>Bacteria</taxon>
        <taxon>Pseudomonadati</taxon>
        <taxon>Pseudomonadota</taxon>
        <taxon>Gammaproteobacteria</taxon>
        <taxon>Oceanospirillales</taxon>
        <taxon>Natronospirillaceae</taxon>
        <taxon>Natronospirillum</taxon>
    </lineage>
</organism>
<dbReference type="EMBL" id="SRMF01000001">
    <property type="protein sequence ID" value="TGG95067.1"/>
    <property type="molecule type" value="Genomic_DNA"/>
</dbReference>
<evidence type="ECO:0000259" key="1">
    <source>
        <dbReference type="Pfam" id="PF11695"/>
    </source>
</evidence>
<name>A0A4Z0WGI6_9GAMM</name>
<dbReference type="InterPro" id="IPR011008">
    <property type="entry name" value="Dimeric_a/b-barrel"/>
</dbReference>
<dbReference type="Proteomes" id="UP000297475">
    <property type="component" value="Unassembled WGS sequence"/>
</dbReference>
<dbReference type="AlphaFoldDB" id="A0A4Z0WGI6"/>
<comment type="caution">
    <text evidence="2">The sequence shown here is derived from an EMBL/GenBank/DDBJ whole genome shotgun (WGS) entry which is preliminary data.</text>
</comment>
<dbReference type="Pfam" id="PF11695">
    <property type="entry name" value="DUF3291"/>
    <property type="match status" value="1"/>
</dbReference>
<keyword evidence="3" id="KW-1185">Reference proteome</keyword>
<proteinExistence type="predicted"/>
<dbReference type="SUPFAM" id="SSF54909">
    <property type="entry name" value="Dimeric alpha+beta barrel"/>
    <property type="match status" value="1"/>
</dbReference>
<reference evidence="2 3" key="1">
    <citation type="submission" date="2019-04" db="EMBL/GenBank/DDBJ databases">
        <title>Natronospirillum operosus gen. nov., sp. nov., a haloalkaliphilic satellite isolated from decaying biomass of laboratory culture of cyanobacterium Geitlerinema sp. and proposal of Natronospirillaceae fam. nov. and Saccharospirillaceae fam. nov.</title>
        <authorList>
            <person name="Kevbrin V."/>
            <person name="Boltyanskaya Y."/>
            <person name="Koziaeva V."/>
            <person name="Grouzdev D.S."/>
            <person name="Park M."/>
            <person name="Cho J."/>
        </authorList>
    </citation>
    <scope>NUCLEOTIDE SEQUENCE [LARGE SCALE GENOMIC DNA]</scope>
    <source>
        <strain evidence="2 3">G-116</strain>
    </source>
</reference>
<accession>A0A4Z0WGI6</accession>